<dbReference type="Pfam" id="PF00805">
    <property type="entry name" value="Pentapeptide"/>
    <property type="match status" value="2"/>
</dbReference>
<dbReference type="Proteomes" id="UP000620559">
    <property type="component" value="Unassembled WGS sequence"/>
</dbReference>
<proteinExistence type="predicted"/>
<accession>A0A8J7EYH5</accession>
<gene>
    <name evidence="1" type="ORF">IQ247_05350</name>
</gene>
<evidence type="ECO:0000313" key="2">
    <source>
        <dbReference type="Proteomes" id="UP000620559"/>
    </source>
</evidence>
<dbReference type="Gene3D" id="2.160.20.80">
    <property type="entry name" value="E3 ubiquitin-protein ligase SopA"/>
    <property type="match status" value="1"/>
</dbReference>
<organism evidence="1 2">
    <name type="scientific">Plectonema cf. radiosum LEGE 06105</name>
    <dbReference type="NCBI Taxonomy" id="945769"/>
    <lineage>
        <taxon>Bacteria</taxon>
        <taxon>Bacillati</taxon>
        <taxon>Cyanobacteriota</taxon>
        <taxon>Cyanophyceae</taxon>
        <taxon>Oscillatoriophycideae</taxon>
        <taxon>Oscillatoriales</taxon>
        <taxon>Microcoleaceae</taxon>
        <taxon>Plectonema</taxon>
    </lineage>
</organism>
<protein>
    <submittedName>
        <fullName evidence="1">Pentapeptide repeat-containing protein</fullName>
    </submittedName>
</protein>
<dbReference type="PANTHER" id="PTHR14136">
    <property type="entry name" value="BTB_POZ DOMAIN-CONTAINING PROTEIN KCTD9"/>
    <property type="match status" value="1"/>
</dbReference>
<reference evidence="1" key="1">
    <citation type="submission" date="2020-10" db="EMBL/GenBank/DDBJ databases">
        <authorList>
            <person name="Castelo-Branco R."/>
            <person name="Eusebio N."/>
            <person name="Adriana R."/>
            <person name="Vieira A."/>
            <person name="Brugerolle De Fraissinette N."/>
            <person name="Rezende De Castro R."/>
            <person name="Schneider M.P."/>
            <person name="Vasconcelos V."/>
            <person name="Leao P.N."/>
        </authorList>
    </citation>
    <scope>NUCLEOTIDE SEQUENCE</scope>
    <source>
        <strain evidence="1">LEGE 06105</strain>
    </source>
</reference>
<dbReference type="InterPro" id="IPR051082">
    <property type="entry name" value="Pentapeptide-BTB/POZ_domain"/>
</dbReference>
<sequence length="225" mass="24871">MRASDNKSIKKRLKIAAKKISNPQIEDRLIAIQDLKEIGEEHPLEYDNIIQILTKLIHINRSLKLFNHDEINPITEISSDIQIALKIITNPDIDKYLCRNKIDLSYVDIRGANLPGANLEKINLRQSILYRANLIDANLENANLNGALLSAANLCHANFTRANLCGAILNAANLCGANLTHADLRNANLFLANLQGANFDGTNLDGANLREAEFCGNKATHDAQN</sequence>
<dbReference type="InterPro" id="IPR001646">
    <property type="entry name" value="5peptide_repeat"/>
</dbReference>
<dbReference type="RefSeq" id="WP_193917804.1">
    <property type="nucleotide sequence ID" value="NZ_JADEWL010000011.1"/>
</dbReference>
<dbReference type="AlphaFoldDB" id="A0A8J7EYH5"/>
<comment type="caution">
    <text evidence="1">The sequence shown here is derived from an EMBL/GenBank/DDBJ whole genome shotgun (WGS) entry which is preliminary data.</text>
</comment>
<keyword evidence="2" id="KW-1185">Reference proteome</keyword>
<dbReference type="EMBL" id="JADEWL010000011">
    <property type="protein sequence ID" value="MBE9212143.1"/>
    <property type="molecule type" value="Genomic_DNA"/>
</dbReference>
<dbReference type="PANTHER" id="PTHR14136:SF17">
    <property type="entry name" value="BTB_POZ DOMAIN-CONTAINING PROTEIN KCTD9"/>
    <property type="match status" value="1"/>
</dbReference>
<name>A0A8J7EYH5_9CYAN</name>
<evidence type="ECO:0000313" key="1">
    <source>
        <dbReference type="EMBL" id="MBE9212143.1"/>
    </source>
</evidence>
<dbReference type="SUPFAM" id="SSF141571">
    <property type="entry name" value="Pentapeptide repeat-like"/>
    <property type="match status" value="1"/>
</dbReference>